<gene>
    <name evidence="1" type="ORF">HPB51_019863</name>
</gene>
<organism evidence="1 2">
    <name type="scientific">Rhipicephalus microplus</name>
    <name type="common">Cattle tick</name>
    <name type="synonym">Boophilus microplus</name>
    <dbReference type="NCBI Taxonomy" id="6941"/>
    <lineage>
        <taxon>Eukaryota</taxon>
        <taxon>Metazoa</taxon>
        <taxon>Ecdysozoa</taxon>
        <taxon>Arthropoda</taxon>
        <taxon>Chelicerata</taxon>
        <taxon>Arachnida</taxon>
        <taxon>Acari</taxon>
        <taxon>Parasitiformes</taxon>
        <taxon>Ixodida</taxon>
        <taxon>Ixodoidea</taxon>
        <taxon>Ixodidae</taxon>
        <taxon>Rhipicephalinae</taxon>
        <taxon>Rhipicephalus</taxon>
        <taxon>Boophilus</taxon>
    </lineage>
</organism>
<name>A0A9J6D6X0_RHIMP</name>
<evidence type="ECO:0000313" key="2">
    <source>
        <dbReference type="Proteomes" id="UP000821866"/>
    </source>
</evidence>
<keyword evidence="2" id="KW-1185">Reference proteome</keyword>
<sequence length="237" mass="25856">MVEARRKDRDVLSNFARMPAAAFSSSTATHPQCEPPVYAGLRVDDAEEWLDFYDHLKTSFGHANVLISCSRFASNNTVTIAYASDLKALIPAIIREEVRDLEQQWFTAISAQSAPFDLRNHVKQAFAATTTSTAPVTAPALPLPIYADVASMTKSTASVDQALRTTYADIAADSVAEERVSRPSHEHEVAVESSQVVDVDALFVPAPRCTSHEILVTSFLLQLPYSRALLPICCTTA</sequence>
<reference evidence="1" key="1">
    <citation type="journal article" date="2020" name="Cell">
        <title>Large-Scale Comparative Analyses of Tick Genomes Elucidate Their Genetic Diversity and Vector Capacities.</title>
        <authorList>
            <consortium name="Tick Genome and Microbiome Consortium (TIGMIC)"/>
            <person name="Jia N."/>
            <person name="Wang J."/>
            <person name="Shi W."/>
            <person name="Du L."/>
            <person name="Sun Y."/>
            <person name="Zhan W."/>
            <person name="Jiang J.F."/>
            <person name="Wang Q."/>
            <person name="Zhang B."/>
            <person name="Ji P."/>
            <person name="Bell-Sakyi L."/>
            <person name="Cui X.M."/>
            <person name="Yuan T.T."/>
            <person name="Jiang B.G."/>
            <person name="Yang W.F."/>
            <person name="Lam T.T."/>
            <person name="Chang Q.C."/>
            <person name="Ding S.J."/>
            <person name="Wang X.J."/>
            <person name="Zhu J.G."/>
            <person name="Ruan X.D."/>
            <person name="Zhao L."/>
            <person name="Wei J.T."/>
            <person name="Ye R.Z."/>
            <person name="Que T.C."/>
            <person name="Du C.H."/>
            <person name="Zhou Y.H."/>
            <person name="Cheng J.X."/>
            <person name="Dai P.F."/>
            <person name="Guo W.B."/>
            <person name="Han X.H."/>
            <person name="Huang E.J."/>
            <person name="Li L.F."/>
            <person name="Wei W."/>
            <person name="Gao Y.C."/>
            <person name="Liu J.Z."/>
            <person name="Shao H.Z."/>
            <person name="Wang X."/>
            <person name="Wang C.C."/>
            <person name="Yang T.C."/>
            <person name="Huo Q.B."/>
            <person name="Li W."/>
            <person name="Chen H.Y."/>
            <person name="Chen S.E."/>
            <person name="Zhou L.G."/>
            <person name="Ni X.B."/>
            <person name="Tian J.H."/>
            <person name="Sheng Y."/>
            <person name="Liu T."/>
            <person name="Pan Y.S."/>
            <person name="Xia L.Y."/>
            <person name="Li J."/>
            <person name="Zhao F."/>
            <person name="Cao W.C."/>
        </authorList>
    </citation>
    <scope>NUCLEOTIDE SEQUENCE</scope>
    <source>
        <strain evidence="1">Rmic-2018</strain>
    </source>
</reference>
<protein>
    <submittedName>
        <fullName evidence="1">Uncharacterized protein</fullName>
    </submittedName>
</protein>
<proteinExistence type="predicted"/>
<dbReference type="AlphaFoldDB" id="A0A9J6D6X0"/>
<evidence type="ECO:0000313" key="1">
    <source>
        <dbReference type="EMBL" id="KAH8009794.1"/>
    </source>
</evidence>
<accession>A0A9J6D6X0</accession>
<reference evidence="1" key="2">
    <citation type="submission" date="2021-09" db="EMBL/GenBank/DDBJ databases">
        <authorList>
            <person name="Jia N."/>
            <person name="Wang J."/>
            <person name="Shi W."/>
            <person name="Du L."/>
            <person name="Sun Y."/>
            <person name="Zhan W."/>
            <person name="Jiang J."/>
            <person name="Wang Q."/>
            <person name="Zhang B."/>
            <person name="Ji P."/>
            <person name="Sakyi L.B."/>
            <person name="Cui X."/>
            <person name="Yuan T."/>
            <person name="Jiang B."/>
            <person name="Yang W."/>
            <person name="Lam T.T.-Y."/>
            <person name="Chang Q."/>
            <person name="Ding S."/>
            <person name="Wang X."/>
            <person name="Zhu J."/>
            <person name="Ruan X."/>
            <person name="Zhao L."/>
            <person name="Wei J."/>
            <person name="Que T."/>
            <person name="Du C."/>
            <person name="Cheng J."/>
            <person name="Dai P."/>
            <person name="Han X."/>
            <person name="Huang E."/>
            <person name="Gao Y."/>
            <person name="Liu J."/>
            <person name="Shao H."/>
            <person name="Ye R."/>
            <person name="Li L."/>
            <person name="Wei W."/>
            <person name="Wang X."/>
            <person name="Wang C."/>
            <person name="Huo Q."/>
            <person name="Li W."/>
            <person name="Guo W."/>
            <person name="Chen H."/>
            <person name="Chen S."/>
            <person name="Zhou L."/>
            <person name="Zhou L."/>
            <person name="Ni X."/>
            <person name="Tian J."/>
            <person name="Zhou Y."/>
            <person name="Sheng Y."/>
            <person name="Liu T."/>
            <person name="Pan Y."/>
            <person name="Xia L."/>
            <person name="Li J."/>
            <person name="Zhao F."/>
            <person name="Cao W."/>
        </authorList>
    </citation>
    <scope>NUCLEOTIDE SEQUENCE</scope>
    <source>
        <strain evidence="1">Rmic-2018</strain>
        <tissue evidence="1">Larvae</tissue>
    </source>
</reference>
<comment type="caution">
    <text evidence="1">The sequence shown here is derived from an EMBL/GenBank/DDBJ whole genome shotgun (WGS) entry which is preliminary data.</text>
</comment>
<dbReference type="Proteomes" id="UP000821866">
    <property type="component" value="Chromosome 9"/>
</dbReference>
<dbReference type="EMBL" id="JABSTU010000011">
    <property type="protein sequence ID" value="KAH8009794.1"/>
    <property type="molecule type" value="Genomic_DNA"/>
</dbReference>